<dbReference type="InterPro" id="IPR037364">
    <property type="entry name" value="Sec23"/>
</dbReference>
<feature type="domain" description="Zinc finger Sec23/Sec24-type" evidence="16">
    <location>
        <begin position="53"/>
        <end position="93"/>
    </location>
</feature>
<dbReference type="GeneID" id="34688235"/>
<dbReference type="GO" id="GO:0070971">
    <property type="term" value="C:endoplasmic reticulum exit site"/>
    <property type="evidence" value="ECO:0007669"/>
    <property type="project" value="TreeGrafter"/>
</dbReference>
<proteinExistence type="inferred from homology"/>
<evidence type="ECO:0000256" key="14">
    <source>
        <dbReference type="RuleBase" id="RU365030"/>
    </source>
</evidence>
<dbReference type="GO" id="GO:0090110">
    <property type="term" value="P:COPII-coated vesicle cargo loading"/>
    <property type="evidence" value="ECO:0007669"/>
    <property type="project" value="EnsemblFungi"/>
</dbReference>
<dbReference type="InterPro" id="IPR036465">
    <property type="entry name" value="vWFA_dom_sf"/>
</dbReference>
<dbReference type="Gene3D" id="2.60.40.1670">
    <property type="entry name" value="beta-sandwich domain of Sec23/24"/>
    <property type="match status" value="1"/>
</dbReference>
<dbReference type="OrthoDB" id="10256289at2759"/>
<dbReference type="FunFam" id="3.40.20.10:FF:000006">
    <property type="entry name" value="Protein transport protein SEC23"/>
    <property type="match status" value="1"/>
</dbReference>
<evidence type="ECO:0000256" key="1">
    <source>
        <dbReference type="ARBA" id="ARBA00004299"/>
    </source>
</evidence>
<keyword evidence="6 14" id="KW-0479">Metal-binding</keyword>
<comment type="similarity">
    <text evidence="3 14">Belongs to the SEC23/SEC24 family. SEC23 subfamily.</text>
</comment>
<dbReference type="GO" id="GO:0030127">
    <property type="term" value="C:COPII vesicle coat"/>
    <property type="evidence" value="ECO:0007669"/>
    <property type="project" value="EnsemblFungi"/>
</dbReference>
<dbReference type="InterPro" id="IPR007123">
    <property type="entry name" value="Gelsolin-like_dom"/>
</dbReference>
<dbReference type="Pfam" id="PF04811">
    <property type="entry name" value="Sec23_trunk"/>
    <property type="match status" value="1"/>
</dbReference>
<gene>
    <name evidence="20" type="ORF">LALA0_S13e00386g</name>
</gene>
<dbReference type="SUPFAM" id="SSF82919">
    <property type="entry name" value="Zn-finger domain of Sec23/24"/>
    <property type="match status" value="1"/>
</dbReference>
<keyword evidence="21" id="KW-1185">Reference proteome</keyword>
<dbReference type="Proteomes" id="UP000054304">
    <property type="component" value="Unassembled WGS sequence"/>
</dbReference>
<evidence type="ECO:0000256" key="11">
    <source>
        <dbReference type="ARBA" id="ARBA00023034"/>
    </source>
</evidence>
<dbReference type="Gene3D" id="2.30.30.380">
    <property type="entry name" value="Zn-finger domain of Sec23/24"/>
    <property type="match status" value="1"/>
</dbReference>
<comment type="function">
    <text evidence="14">Component of the coat protein complex II (COPII) which promotes the formation of transport vesicles from the endoplasmic reticulum (ER). The coat has two main functions, the physical deformation of the endoplasmic reticulum membrane into vesicles and the selection of cargo molecules.</text>
</comment>
<keyword evidence="11 14" id="KW-0333">Golgi apparatus</keyword>
<dbReference type="GO" id="GO:1902953">
    <property type="term" value="P:positive regulation of ER to Golgi vesicle-mediated transport"/>
    <property type="evidence" value="ECO:0007669"/>
    <property type="project" value="EnsemblFungi"/>
</dbReference>
<evidence type="ECO:0000256" key="13">
    <source>
        <dbReference type="ARBA" id="ARBA00023329"/>
    </source>
</evidence>
<dbReference type="HOGENOM" id="CLU_008658_3_0_1"/>
<feature type="domain" description="Sec23/Sec24 trunk" evidence="17">
    <location>
        <begin position="120"/>
        <end position="391"/>
    </location>
</feature>
<protein>
    <recommendedName>
        <fullName evidence="14">Protein transport protein SEC23</fullName>
    </recommendedName>
</protein>
<dbReference type="InterPro" id="IPR036180">
    <property type="entry name" value="Gelsolin-like_dom_sf"/>
</dbReference>
<dbReference type="STRING" id="1245769.A0A0C7MXE6"/>
<dbReference type="PANTHER" id="PTHR11141">
    <property type="entry name" value="PROTEIN TRANSPORT PROTEIN SEC23"/>
    <property type="match status" value="1"/>
</dbReference>
<dbReference type="Gene3D" id="3.40.20.10">
    <property type="entry name" value="Severin"/>
    <property type="match status" value="1"/>
</dbReference>
<evidence type="ECO:0000259" key="18">
    <source>
        <dbReference type="Pfam" id="PF04815"/>
    </source>
</evidence>
<feature type="domain" description="Gelsolin-like" evidence="15">
    <location>
        <begin position="635"/>
        <end position="723"/>
    </location>
</feature>
<evidence type="ECO:0000259" key="17">
    <source>
        <dbReference type="Pfam" id="PF04811"/>
    </source>
</evidence>
<dbReference type="SUPFAM" id="SSF81811">
    <property type="entry name" value="Helical domain of Sec23/24"/>
    <property type="match status" value="1"/>
</dbReference>
<dbReference type="InterPro" id="IPR006896">
    <property type="entry name" value="Sec23/24_trunk_dom"/>
</dbReference>
<dbReference type="RefSeq" id="XP_022630878.1">
    <property type="nucleotide sequence ID" value="XM_022772321.1"/>
</dbReference>
<evidence type="ECO:0000256" key="12">
    <source>
        <dbReference type="ARBA" id="ARBA00023136"/>
    </source>
</evidence>
<organism evidence="20 21">
    <name type="scientific">Lachancea lanzarotensis</name>
    <dbReference type="NCBI Taxonomy" id="1245769"/>
    <lineage>
        <taxon>Eukaryota</taxon>
        <taxon>Fungi</taxon>
        <taxon>Dikarya</taxon>
        <taxon>Ascomycota</taxon>
        <taxon>Saccharomycotina</taxon>
        <taxon>Saccharomycetes</taxon>
        <taxon>Saccharomycetales</taxon>
        <taxon>Saccharomycetaceae</taxon>
        <taxon>Lachancea</taxon>
    </lineage>
</organism>
<dbReference type="PANTHER" id="PTHR11141:SF0">
    <property type="entry name" value="PROTEIN TRANSPORT PROTEIN SEC23"/>
    <property type="match status" value="1"/>
</dbReference>
<feature type="domain" description="Sec23/Sec24 helical" evidence="18">
    <location>
        <begin position="523"/>
        <end position="621"/>
    </location>
</feature>
<dbReference type="InterPro" id="IPR029006">
    <property type="entry name" value="ADF-H/Gelsolin-like_dom_sf"/>
</dbReference>
<dbReference type="GO" id="GO:0061709">
    <property type="term" value="P:reticulophagy"/>
    <property type="evidence" value="ECO:0007669"/>
    <property type="project" value="EnsemblFungi"/>
</dbReference>
<dbReference type="GO" id="GO:0008270">
    <property type="term" value="F:zinc ion binding"/>
    <property type="evidence" value="ECO:0007669"/>
    <property type="project" value="InterPro"/>
</dbReference>
<evidence type="ECO:0000256" key="9">
    <source>
        <dbReference type="ARBA" id="ARBA00022892"/>
    </source>
</evidence>
<dbReference type="GO" id="GO:0070863">
    <property type="term" value="P:positive regulation of protein exit from endoplasmic reticulum"/>
    <property type="evidence" value="ECO:0007669"/>
    <property type="project" value="EnsemblFungi"/>
</dbReference>
<dbReference type="Gene3D" id="1.20.120.730">
    <property type="entry name" value="Sec23/Sec24 helical domain"/>
    <property type="match status" value="1"/>
</dbReference>
<evidence type="ECO:0000256" key="6">
    <source>
        <dbReference type="ARBA" id="ARBA00022723"/>
    </source>
</evidence>
<dbReference type="InterPro" id="IPR036174">
    <property type="entry name" value="Znf_Sec23_Sec24_sf"/>
</dbReference>
<dbReference type="InterPro" id="IPR037550">
    <property type="entry name" value="Sec23_C"/>
</dbReference>
<keyword evidence="5 14" id="KW-0963">Cytoplasm</keyword>
<dbReference type="InterPro" id="IPR012990">
    <property type="entry name" value="Beta-sandwich_Sec23_24"/>
</dbReference>
<evidence type="ECO:0000259" key="16">
    <source>
        <dbReference type="Pfam" id="PF04810"/>
    </source>
</evidence>
<comment type="subcellular location">
    <subcellularLocation>
        <location evidence="14">Cytoplasm</location>
    </subcellularLocation>
    <subcellularLocation>
        <location evidence="1 14">Cytoplasmic vesicle</location>
        <location evidence="1 14">COPII-coated vesicle membrane</location>
        <topology evidence="1 14">Peripheral membrane protein</topology>
        <orientation evidence="1 14">Cytoplasmic side</orientation>
    </subcellularLocation>
    <subcellularLocation>
        <location evidence="2 14">Endoplasmic reticulum membrane</location>
        <topology evidence="2 14">Peripheral membrane protein</topology>
        <orientation evidence="2 14">Cytoplasmic side</orientation>
    </subcellularLocation>
    <subcellularLocation>
        <location evidence="14">Golgi apparatus membrane</location>
        <topology evidence="14">Peripheral membrane protein</topology>
        <orientation evidence="14">Cytoplasmic side</orientation>
    </subcellularLocation>
</comment>
<dbReference type="Pfam" id="PF04815">
    <property type="entry name" value="Sec23_helical"/>
    <property type="match status" value="1"/>
</dbReference>
<keyword evidence="9 14" id="KW-0931">ER-Golgi transport</keyword>
<keyword evidence="12 14" id="KW-0472">Membrane</keyword>
<keyword evidence="13 14" id="KW-0968">Cytoplasmic vesicle</keyword>
<evidence type="ECO:0000259" key="15">
    <source>
        <dbReference type="Pfam" id="PF00626"/>
    </source>
</evidence>
<evidence type="ECO:0000256" key="2">
    <source>
        <dbReference type="ARBA" id="ARBA00004397"/>
    </source>
</evidence>
<dbReference type="EMBL" id="LN736372">
    <property type="protein sequence ID" value="CEP64674.1"/>
    <property type="molecule type" value="Genomic_DNA"/>
</dbReference>
<keyword evidence="10 14" id="KW-0653">Protein transport</keyword>
<dbReference type="GO" id="GO:0003400">
    <property type="term" value="P:regulation of COPII vesicle coating"/>
    <property type="evidence" value="ECO:0007669"/>
    <property type="project" value="EnsemblFungi"/>
</dbReference>
<dbReference type="AlphaFoldDB" id="A0A0C7MXE6"/>
<dbReference type="InterPro" id="IPR006895">
    <property type="entry name" value="Znf_Sec23_Sec24"/>
</dbReference>
<evidence type="ECO:0000256" key="10">
    <source>
        <dbReference type="ARBA" id="ARBA00022927"/>
    </source>
</evidence>
<keyword evidence="7 14" id="KW-0256">Endoplasmic reticulum</keyword>
<dbReference type="SUPFAM" id="SSF53300">
    <property type="entry name" value="vWA-like"/>
    <property type="match status" value="1"/>
</dbReference>
<evidence type="ECO:0000256" key="7">
    <source>
        <dbReference type="ARBA" id="ARBA00022824"/>
    </source>
</evidence>
<evidence type="ECO:0000256" key="8">
    <source>
        <dbReference type="ARBA" id="ARBA00022833"/>
    </source>
</evidence>
<dbReference type="GO" id="GO:0006886">
    <property type="term" value="P:intracellular protein transport"/>
    <property type="evidence" value="ECO:0007669"/>
    <property type="project" value="EnsemblFungi"/>
</dbReference>
<sequence length="767" mass="84791">MDFEANEDINGVRFSWNVFPSSRADANKNVVPVGCLYTPLKEKEDLEIMSYNPVVCGGPQCKAVLNPYCEIDLRSNAWTCPICNSRNHLPAHYANMSQDNMPAELSNTTIEYITNRPVQVPPIYFFVVDITAEEENLQALKESIIASLSLLPPNAMVGLITYGNVVQLHDISCDTIDKCNVFRGDREYQLLQLVEMLTGEKSGAAGVAGGATAAPNVHLNKVTPFSLNRFFLPLEQVEFKLTQLLENLSPDLWSVPAGHRPLRATGSALNIASLILQGCYKNVAARIILFASGPGTLAPGLVVSSELKDPLRSHHDIDSDNAKHFKKATKFYSLLADRVSQNGHTVDIFAGCYDQVGMSEMKQLTDSTGGVLLLTDAFSTSIFKQSFLRLFSSDEEGYLTMAFNANLSVKTSRDLKVQGLIGHASPVKKTDAANISDSEIGVGGTSTWKMSSISPHHSYAVFFEIANTAVTTAGVVGGDRPKLAYTQFVTNYQHASGTNRVRVTTVANQLLPFGSPAIAASFDQEAAAVLMARIAVHKAESDDGADVIRWIDRTLIKLCQKYADYNKDDPRSFRLAPNFSLYPQFTYYLRRSQFLSVFNNSPDETAFYRHIFTREDTTNSLIMIQPTLTAFFMEEEPQPVLLDSVSVKPNTILLLDTFFYILIYHGEQIAQWRKAGYQDDPQYADFKSLLEEPKLEAAELLVDRFPLPRFIDTEAGGSQARFLLSKLNPSDSYQDQSAGGSTIVLTDDVSLQNFMVHLQEVTVSGQT</sequence>
<dbReference type="Pfam" id="PF08033">
    <property type="entry name" value="Sec23_BS"/>
    <property type="match status" value="1"/>
</dbReference>
<evidence type="ECO:0000256" key="3">
    <source>
        <dbReference type="ARBA" id="ARBA00009210"/>
    </source>
</evidence>
<dbReference type="Pfam" id="PF00626">
    <property type="entry name" value="Gelsolin"/>
    <property type="match status" value="1"/>
</dbReference>
<accession>A0A0C7MXE6</accession>
<dbReference type="CDD" id="cd11287">
    <property type="entry name" value="Sec23_C"/>
    <property type="match status" value="1"/>
</dbReference>
<dbReference type="GO" id="GO:0005096">
    <property type="term" value="F:GTPase activator activity"/>
    <property type="evidence" value="ECO:0007669"/>
    <property type="project" value="EnsemblFungi"/>
</dbReference>
<evidence type="ECO:0000259" key="19">
    <source>
        <dbReference type="Pfam" id="PF08033"/>
    </source>
</evidence>
<dbReference type="SUPFAM" id="SSF81995">
    <property type="entry name" value="beta-sandwich domain of Sec23/24"/>
    <property type="match status" value="1"/>
</dbReference>
<dbReference type="InterPro" id="IPR006900">
    <property type="entry name" value="Sec23/24_helical_dom"/>
</dbReference>
<dbReference type="FunFam" id="3.40.50.410:FF:000008">
    <property type="entry name" value="Protein transport protein SEC23"/>
    <property type="match status" value="1"/>
</dbReference>
<dbReference type="InterPro" id="IPR036175">
    <property type="entry name" value="Sec23/24_helical_dom_sf"/>
</dbReference>
<keyword evidence="4 14" id="KW-0813">Transport</keyword>
<evidence type="ECO:0000256" key="5">
    <source>
        <dbReference type="ARBA" id="ARBA00022490"/>
    </source>
</evidence>
<evidence type="ECO:0000313" key="20">
    <source>
        <dbReference type="EMBL" id="CEP64674.1"/>
    </source>
</evidence>
<dbReference type="Gene3D" id="3.40.50.410">
    <property type="entry name" value="von Willebrand factor, type A domain"/>
    <property type="match status" value="1"/>
</dbReference>
<dbReference type="Pfam" id="PF04810">
    <property type="entry name" value="zf-Sec23_Sec24"/>
    <property type="match status" value="1"/>
</dbReference>
<dbReference type="FunFam" id="1.20.120.730:FF:000001">
    <property type="entry name" value="Protein transport protein SEC23"/>
    <property type="match status" value="1"/>
</dbReference>
<dbReference type="SUPFAM" id="SSF82754">
    <property type="entry name" value="C-terminal, gelsolin-like domain of Sec23/24"/>
    <property type="match status" value="1"/>
</dbReference>
<dbReference type="GO" id="GO:0000139">
    <property type="term" value="C:Golgi membrane"/>
    <property type="evidence" value="ECO:0007669"/>
    <property type="project" value="UniProtKB-SubCell"/>
</dbReference>
<evidence type="ECO:0000256" key="4">
    <source>
        <dbReference type="ARBA" id="ARBA00022448"/>
    </source>
</evidence>
<feature type="domain" description="Sec23/Sec24 beta-sandwich" evidence="19">
    <location>
        <begin position="402"/>
        <end position="509"/>
    </location>
</feature>
<keyword evidence="8 14" id="KW-0862">Zinc</keyword>
<dbReference type="GO" id="GO:0005789">
    <property type="term" value="C:endoplasmic reticulum membrane"/>
    <property type="evidence" value="ECO:0007669"/>
    <property type="project" value="UniProtKB-SubCell"/>
</dbReference>
<name>A0A0C7MXE6_9SACH</name>
<dbReference type="FunFam" id="2.30.30.380:FF:000001">
    <property type="entry name" value="Protein transport protein SEC23"/>
    <property type="match status" value="1"/>
</dbReference>
<evidence type="ECO:0000313" key="21">
    <source>
        <dbReference type="Proteomes" id="UP000054304"/>
    </source>
</evidence>
<reference evidence="20 21" key="1">
    <citation type="submission" date="2014-12" db="EMBL/GenBank/DDBJ databases">
        <authorList>
            <person name="Neuveglise Cecile"/>
        </authorList>
    </citation>
    <scope>NUCLEOTIDE SEQUENCE [LARGE SCALE GENOMIC DNA]</scope>
    <source>
        <strain evidence="20 21">CBS 12615</strain>
    </source>
</reference>